<feature type="transmembrane region" description="Helical" evidence="10">
    <location>
        <begin position="127"/>
        <end position="148"/>
    </location>
</feature>
<dbReference type="InterPro" id="IPR017871">
    <property type="entry name" value="ABC_transporter-like_CS"/>
</dbReference>
<evidence type="ECO:0000256" key="6">
    <source>
        <dbReference type="ARBA" id="ARBA00022807"/>
    </source>
</evidence>
<dbReference type="NCBIfam" id="TIGR02868">
    <property type="entry name" value="CydC"/>
    <property type="match status" value="1"/>
</dbReference>
<sequence>MNWLIPYMKEHKRLLAVVVFLGSLTIFAASALLFSSGYLISKAASRPENLLMIYVPIVMVRTFGIMRSVSRYLDRLTSHSLILTIVSRMRVRLYEALRPQTARFKTGDALSLFADDIEHLQDVYIKLIFPWLSALLLYIVSIAALGYFSVPFALVMGLYFFVFTVLVPLVSLLVTKAKQTRQKEQRAAQYSQLADAVMGLGDWIFSGRQRSFIDSYERREEEWTKIEAFKRSFTRGRDFALQLLIGTAVVAMMIWAGGQSTSGQIAPVLIAAFTLVLFPITEAFLPLSSAAESWSGWSHSLNRLDAVEQGKSQQAKTASPAASSSAAIALQDVSFSYNEQAPIFDHFHMAIEHGEKVAILGPSGSGKSTLMQLAFGLIAPQNGVVLINGYEPDDDISREIAVLNQQPYLFNTTVMNNVRLAKPNASDQEVMEAVKKVHLHDYIQALPNGYHTMMQEAGARFSGGERQRIALARVLLQQTPIVILDEPTIGLDPITERQLMDTVFEVLHGNTIVWITHHLAGMEKMDRIVFLEEGKIQMDGPPAELFAANTRYKRLYELDYGLMS</sequence>
<evidence type="ECO:0000256" key="1">
    <source>
        <dbReference type="ARBA" id="ARBA00004651"/>
    </source>
</evidence>
<dbReference type="Pfam" id="PF00664">
    <property type="entry name" value="ABC_membrane"/>
    <property type="match status" value="1"/>
</dbReference>
<keyword evidence="7 14" id="KW-0067">ATP-binding</keyword>
<feature type="transmembrane region" description="Helical" evidence="10">
    <location>
        <begin position="264"/>
        <end position="285"/>
    </location>
</feature>
<keyword evidence="6" id="KW-0378">Hydrolase</keyword>
<dbReference type="GO" id="GO:0016887">
    <property type="term" value="F:ATP hydrolysis activity"/>
    <property type="evidence" value="ECO:0007669"/>
    <property type="project" value="InterPro"/>
</dbReference>
<keyword evidence="4 10" id="KW-0812">Transmembrane</keyword>
<dbReference type="InterPro" id="IPR011527">
    <property type="entry name" value="ABC1_TM_dom"/>
</dbReference>
<evidence type="ECO:0000313" key="15">
    <source>
        <dbReference type="Proteomes" id="UP000186385"/>
    </source>
</evidence>
<dbReference type="GO" id="GO:0034775">
    <property type="term" value="P:glutathione transmembrane transport"/>
    <property type="evidence" value="ECO:0007669"/>
    <property type="project" value="InterPro"/>
</dbReference>
<dbReference type="GO" id="GO:0045454">
    <property type="term" value="P:cell redox homeostasis"/>
    <property type="evidence" value="ECO:0007669"/>
    <property type="project" value="InterPro"/>
</dbReference>
<dbReference type="EMBL" id="MWSK01000006">
    <property type="protein sequence ID" value="OXS76699.1"/>
    <property type="molecule type" value="Genomic_DNA"/>
</dbReference>
<dbReference type="InterPro" id="IPR027417">
    <property type="entry name" value="P-loop_NTPase"/>
</dbReference>
<evidence type="ECO:0000256" key="10">
    <source>
        <dbReference type="SAM" id="Phobius"/>
    </source>
</evidence>
<dbReference type="InterPro" id="IPR003439">
    <property type="entry name" value="ABC_transporter-like_ATP-bd"/>
</dbReference>
<evidence type="ECO:0000256" key="9">
    <source>
        <dbReference type="ARBA" id="ARBA00023136"/>
    </source>
</evidence>
<organism evidence="14 15">
    <name type="scientific">Domibacillus enclensis</name>
    <dbReference type="NCBI Taxonomy" id="1017273"/>
    <lineage>
        <taxon>Bacteria</taxon>
        <taxon>Bacillati</taxon>
        <taxon>Bacillota</taxon>
        <taxon>Bacilli</taxon>
        <taxon>Bacillales</taxon>
        <taxon>Bacillaceae</taxon>
        <taxon>Domibacillus</taxon>
    </lineage>
</organism>
<reference evidence="14 15" key="1">
    <citation type="submission" date="2017-01" db="EMBL/GenBank/DDBJ databases">
        <authorList>
            <person name="Mah S.A."/>
            <person name="Swanson W.J."/>
            <person name="Moy G.W."/>
            <person name="Vacquier V.D."/>
        </authorList>
    </citation>
    <scope>NUCLEOTIDE SEQUENCE [LARGE SCALE GENOMIC DNA]</scope>
    <source>
        <strain evidence="14 15">NIO-1016</strain>
    </source>
</reference>
<keyword evidence="6" id="KW-0788">Thiol protease</keyword>
<evidence type="ECO:0000259" key="12">
    <source>
        <dbReference type="PROSITE" id="PS50929"/>
    </source>
</evidence>
<dbReference type="SUPFAM" id="SSF90123">
    <property type="entry name" value="ABC transporter transmembrane region"/>
    <property type="match status" value="1"/>
</dbReference>
<evidence type="ECO:0000259" key="11">
    <source>
        <dbReference type="PROSITE" id="PS50893"/>
    </source>
</evidence>
<dbReference type="EMBL" id="FTLX01000006">
    <property type="protein sequence ID" value="SIR25994.1"/>
    <property type="molecule type" value="Genomic_DNA"/>
</dbReference>
<dbReference type="SUPFAM" id="SSF52540">
    <property type="entry name" value="P-loop containing nucleoside triphosphate hydrolases"/>
    <property type="match status" value="1"/>
</dbReference>
<dbReference type="PROSITE" id="PS00211">
    <property type="entry name" value="ABC_TRANSPORTER_1"/>
    <property type="match status" value="1"/>
</dbReference>
<dbReference type="OrthoDB" id="9802264at2"/>
<keyword evidence="3" id="KW-1003">Cell membrane</keyword>
<comment type="subcellular location">
    <subcellularLocation>
        <location evidence="1">Cell membrane</location>
        <topology evidence="1">Multi-pass membrane protein</topology>
    </subcellularLocation>
</comment>
<evidence type="ECO:0000256" key="2">
    <source>
        <dbReference type="ARBA" id="ARBA00022448"/>
    </source>
</evidence>
<evidence type="ECO:0000313" key="14">
    <source>
        <dbReference type="EMBL" id="SIR25994.1"/>
    </source>
</evidence>
<gene>
    <name evidence="13" type="ORF">B1B05_13630</name>
    <name evidence="14" type="ORF">SAMN05443094_106216</name>
</gene>
<dbReference type="Gene3D" id="1.20.1560.10">
    <property type="entry name" value="ABC transporter type 1, transmembrane domain"/>
    <property type="match status" value="1"/>
</dbReference>
<dbReference type="GO" id="GO:0008234">
    <property type="term" value="F:cysteine-type peptidase activity"/>
    <property type="evidence" value="ECO:0007669"/>
    <property type="project" value="UniProtKB-KW"/>
</dbReference>
<dbReference type="Proteomes" id="UP000186385">
    <property type="component" value="Unassembled WGS sequence"/>
</dbReference>
<dbReference type="PANTHER" id="PTHR43394:SF1">
    <property type="entry name" value="ATP-BINDING CASSETTE SUB-FAMILY B MEMBER 10, MITOCHONDRIAL"/>
    <property type="match status" value="1"/>
</dbReference>
<feature type="transmembrane region" description="Helical" evidence="10">
    <location>
        <begin position="239"/>
        <end position="258"/>
    </location>
</feature>
<dbReference type="GO" id="GO:0015421">
    <property type="term" value="F:ABC-type oligopeptide transporter activity"/>
    <property type="evidence" value="ECO:0007669"/>
    <property type="project" value="TreeGrafter"/>
</dbReference>
<dbReference type="GO" id="GO:0005886">
    <property type="term" value="C:plasma membrane"/>
    <property type="evidence" value="ECO:0007669"/>
    <property type="project" value="UniProtKB-SubCell"/>
</dbReference>
<keyword evidence="5" id="KW-0547">Nucleotide-binding</keyword>
<keyword evidence="2" id="KW-0813">Transport</keyword>
<dbReference type="FunFam" id="3.40.50.300:FF:000299">
    <property type="entry name" value="ABC transporter ATP-binding protein/permease"/>
    <property type="match status" value="1"/>
</dbReference>
<dbReference type="PROSITE" id="PS50893">
    <property type="entry name" value="ABC_TRANSPORTER_2"/>
    <property type="match status" value="1"/>
</dbReference>
<protein>
    <submittedName>
        <fullName evidence="14">ATP-binding cassette, subfamily C, CydC</fullName>
    </submittedName>
    <submittedName>
        <fullName evidence="13">Amino acid ABC transporter ATP-binding protein</fullName>
    </submittedName>
</protein>
<evidence type="ECO:0000256" key="5">
    <source>
        <dbReference type="ARBA" id="ARBA00022741"/>
    </source>
</evidence>
<reference evidence="13" key="3">
    <citation type="submission" date="2017-03" db="EMBL/GenBank/DDBJ databases">
        <authorList>
            <person name="Dastager S.G."/>
            <person name="Neurgaonkar P.S."/>
            <person name="Dharne M.S."/>
        </authorList>
    </citation>
    <scope>NUCLEOTIDE SEQUENCE</scope>
    <source>
        <strain evidence="13">DSM 25145</strain>
    </source>
</reference>
<dbReference type="PANTHER" id="PTHR43394">
    <property type="entry name" value="ATP-DEPENDENT PERMEASE MDL1, MITOCHONDRIAL"/>
    <property type="match status" value="1"/>
</dbReference>
<keyword evidence="6" id="KW-0645">Protease</keyword>
<dbReference type="InterPro" id="IPR003593">
    <property type="entry name" value="AAA+_ATPase"/>
</dbReference>
<keyword evidence="9 10" id="KW-0472">Membrane</keyword>
<dbReference type="SMART" id="SM00382">
    <property type="entry name" value="AAA"/>
    <property type="match status" value="1"/>
</dbReference>
<feature type="transmembrane region" description="Helical" evidence="10">
    <location>
        <begin position="51"/>
        <end position="69"/>
    </location>
</feature>
<evidence type="ECO:0000313" key="13">
    <source>
        <dbReference type="EMBL" id="OXS76699.1"/>
    </source>
</evidence>
<reference evidence="16" key="2">
    <citation type="submission" date="2017-03" db="EMBL/GenBank/DDBJ databases">
        <title>Bacillus sp. V-88(T) DSM27956, whole genome shotgun sequencing project.</title>
        <authorList>
            <person name="Dastager S.G."/>
            <person name="Neurgaonkar P.S."/>
            <person name="Dharne M.S."/>
        </authorList>
    </citation>
    <scope>NUCLEOTIDE SEQUENCE [LARGE SCALE GENOMIC DNA]</scope>
    <source>
        <strain evidence="16">DSM 25145</strain>
    </source>
</reference>
<dbReference type="STRING" id="1017273.SAMN05443094_106216"/>
<dbReference type="InterPro" id="IPR014223">
    <property type="entry name" value="ABC_CydC/D"/>
</dbReference>
<feature type="domain" description="ABC transporter" evidence="11">
    <location>
        <begin position="328"/>
        <end position="558"/>
    </location>
</feature>
<proteinExistence type="predicted"/>
<dbReference type="PROSITE" id="PS50929">
    <property type="entry name" value="ABC_TM1F"/>
    <property type="match status" value="1"/>
</dbReference>
<accession>A0A1N6ZGU9</accession>
<dbReference type="GO" id="GO:0005524">
    <property type="term" value="F:ATP binding"/>
    <property type="evidence" value="ECO:0007669"/>
    <property type="project" value="UniProtKB-KW"/>
</dbReference>
<feature type="transmembrane region" description="Helical" evidence="10">
    <location>
        <begin position="154"/>
        <end position="174"/>
    </location>
</feature>
<feature type="domain" description="ABC transmembrane type-1" evidence="12">
    <location>
        <begin position="16"/>
        <end position="296"/>
    </location>
</feature>
<keyword evidence="16" id="KW-1185">Reference proteome</keyword>
<dbReference type="Gene3D" id="3.40.50.300">
    <property type="entry name" value="P-loop containing nucleotide triphosphate hydrolases"/>
    <property type="match status" value="1"/>
</dbReference>
<name>A0A1N6ZGU9_9BACI</name>
<evidence type="ECO:0000256" key="7">
    <source>
        <dbReference type="ARBA" id="ARBA00022840"/>
    </source>
</evidence>
<dbReference type="CDD" id="cd03247">
    <property type="entry name" value="ABCC_cytochrome_bd"/>
    <property type="match status" value="1"/>
</dbReference>
<dbReference type="RefSeq" id="WP_045848997.1">
    <property type="nucleotide sequence ID" value="NZ_FTLX01000006.1"/>
</dbReference>
<evidence type="ECO:0000313" key="16">
    <source>
        <dbReference type="Proteomes" id="UP000215545"/>
    </source>
</evidence>
<dbReference type="Pfam" id="PF00005">
    <property type="entry name" value="ABC_tran"/>
    <property type="match status" value="1"/>
</dbReference>
<dbReference type="InterPro" id="IPR039421">
    <property type="entry name" value="Type_1_exporter"/>
</dbReference>
<evidence type="ECO:0000256" key="8">
    <source>
        <dbReference type="ARBA" id="ARBA00022989"/>
    </source>
</evidence>
<dbReference type="AlphaFoldDB" id="A0A1N6ZGU9"/>
<keyword evidence="8 10" id="KW-1133">Transmembrane helix</keyword>
<dbReference type="Proteomes" id="UP000215545">
    <property type="component" value="Unassembled WGS sequence"/>
</dbReference>
<dbReference type="InterPro" id="IPR036640">
    <property type="entry name" value="ABC1_TM_sf"/>
</dbReference>
<evidence type="ECO:0000256" key="3">
    <source>
        <dbReference type="ARBA" id="ARBA00022475"/>
    </source>
</evidence>
<evidence type="ECO:0000256" key="4">
    <source>
        <dbReference type="ARBA" id="ARBA00022692"/>
    </source>
</evidence>